<sequence>MSNMFLKVRMMFIFLVQLGVRNTKMKHILNSKVRNFIVVALIKSKNVGATTLAHEETSQVKDCKINILVHQYELFKMKEPKTINLMFGRFQTIINNLNILKKLNVTMIISYNQNSLKFSDSGDLKLHLFMLQDLKNLPIEELPDTFNVHEIEMREDEGQRKGKSIAFKSHKAHERLLSKAFKTKESSDKKYEEDSDIDELSFIFRKIYSMWKKGGSIWKNYMKNFIKETKDKN</sequence>
<evidence type="ECO:0000313" key="3">
    <source>
        <dbReference type="Proteomes" id="UP000257109"/>
    </source>
</evidence>
<dbReference type="EMBL" id="QJKJ01004559">
    <property type="protein sequence ID" value="RDX93660.1"/>
    <property type="molecule type" value="Genomic_DNA"/>
</dbReference>
<keyword evidence="3" id="KW-1185">Reference proteome</keyword>
<evidence type="ECO:0000256" key="1">
    <source>
        <dbReference type="SAM" id="SignalP"/>
    </source>
</evidence>
<gene>
    <name evidence="2" type="ORF">CR513_24042</name>
</gene>
<organism evidence="2 3">
    <name type="scientific">Mucuna pruriens</name>
    <name type="common">Velvet bean</name>
    <name type="synonym">Dolichos pruriens</name>
    <dbReference type="NCBI Taxonomy" id="157652"/>
    <lineage>
        <taxon>Eukaryota</taxon>
        <taxon>Viridiplantae</taxon>
        <taxon>Streptophyta</taxon>
        <taxon>Embryophyta</taxon>
        <taxon>Tracheophyta</taxon>
        <taxon>Spermatophyta</taxon>
        <taxon>Magnoliopsida</taxon>
        <taxon>eudicotyledons</taxon>
        <taxon>Gunneridae</taxon>
        <taxon>Pentapetalae</taxon>
        <taxon>rosids</taxon>
        <taxon>fabids</taxon>
        <taxon>Fabales</taxon>
        <taxon>Fabaceae</taxon>
        <taxon>Papilionoideae</taxon>
        <taxon>50 kb inversion clade</taxon>
        <taxon>NPAAA clade</taxon>
        <taxon>indigoferoid/millettioid clade</taxon>
        <taxon>Phaseoleae</taxon>
        <taxon>Mucuna</taxon>
    </lineage>
</organism>
<dbReference type="STRING" id="157652.A0A371GT21"/>
<evidence type="ECO:0000313" key="2">
    <source>
        <dbReference type="EMBL" id="RDX93660.1"/>
    </source>
</evidence>
<feature type="non-terminal residue" evidence="2">
    <location>
        <position position="1"/>
    </location>
</feature>
<protein>
    <submittedName>
        <fullName evidence="2">Uncharacterized protein</fullName>
    </submittedName>
</protein>
<reference evidence="2" key="1">
    <citation type="submission" date="2018-05" db="EMBL/GenBank/DDBJ databases">
        <title>Draft genome of Mucuna pruriens seed.</title>
        <authorList>
            <person name="Nnadi N.E."/>
            <person name="Vos R."/>
            <person name="Hasami M.H."/>
            <person name="Devisetty U.K."/>
            <person name="Aguiy J.C."/>
        </authorList>
    </citation>
    <scope>NUCLEOTIDE SEQUENCE [LARGE SCALE GENOMIC DNA]</scope>
    <source>
        <strain evidence="2">JCA_2017</strain>
    </source>
</reference>
<accession>A0A371GT21</accession>
<dbReference type="AlphaFoldDB" id="A0A371GT21"/>
<feature type="chain" id="PRO_5016745265" evidence="1">
    <location>
        <begin position="26"/>
        <end position="233"/>
    </location>
</feature>
<proteinExistence type="predicted"/>
<name>A0A371GT21_MUCPR</name>
<feature type="signal peptide" evidence="1">
    <location>
        <begin position="1"/>
        <end position="25"/>
    </location>
</feature>
<dbReference type="Proteomes" id="UP000257109">
    <property type="component" value="Unassembled WGS sequence"/>
</dbReference>
<comment type="caution">
    <text evidence="2">The sequence shown here is derived from an EMBL/GenBank/DDBJ whole genome shotgun (WGS) entry which is preliminary data.</text>
</comment>
<keyword evidence="1" id="KW-0732">Signal</keyword>